<evidence type="ECO:0000313" key="5">
    <source>
        <dbReference type="Proteomes" id="UP000248827"/>
    </source>
</evidence>
<name>A0A855Y238_9BACL</name>
<comment type="caution">
    <text evidence="2">The sequence shown here is derived from an EMBL/GenBank/DDBJ whole genome shotgun (WGS) entry which is preliminary data.</text>
</comment>
<evidence type="ECO:0000256" key="1">
    <source>
        <dbReference type="SAM" id="Phobius"/>
    </source>
</evidence>
<keyword evidence="1" id="KW-1133">Transmembrane helix</keyword>
<dbReference type="EMBL" id="QLLI01000018">
    <property type="protein sequence ID" value="RAI86887.1"/>
    <property type="molecule type" value="Genomic_DNA"/>
</dbReference>
<evidence type="ECO:0000313" key="2">
    <source>
        <dbReference type="EMBL" id="PWW33732.1"/>
    </source>
</evidence>
<dbReference type="AlphaFoldDB" id="A0A855Y238"/>
<dbReference type="EMBL" id="QGTZ01000017">
    <property type="protein sequence ID" value="PWW33732.1"/>
    <property type="molecule type" value="Genomic_DNA"/>
</dbReference>
<protein>
    <submittedName>
        <fullName evidence="2">Uncharacterized protein</fullName>
    </submittedName>
</protein>
<proteinExistence type="predicted"/>
<keyword evidence="5" id="KW-1185">Reference proteome</keyword>
<reference evidence="2 4" key="1">
    <citation type="submission" date="2018-05" db="EMBL/GenBank/DDBJ databases">
        <title>Freshwater and sediment microbial communities from various areas in North America, analyzing microbe dynamics in response to fracking.</title>
        <authorList>
            <person name="Lamendella R."/>
        </authorList>
    </citation>
    <scope>NUCLEOTIDE SEQUENCE [LARGE SCALE GENOMIC DNA]</scope>
    <source>
        <strain evidence="2 4">DB-3</strain>
        <strain evidence="3 5">NG-13</strain>
    </source>
</reference>
<keyword evidence="1" id="KW-0812">Transmembrane</keyword>
<dbReference type="Proteomes" id="UP000247078">
    <property type="component" value="Unassembled WGS sequence"/>
</dbReference>
<evidence type="ECO:0000313" key="4">
    <source>
        <dbReference type="Proteomes" id="UP000247078"/>
    </source>
</evidence>
<dbReference type="Proteomes" id="UP000248827">
    <property type="component" value="Unassembled WGS sequence"/>
</dbReference>
<accession>A0A855Y238</accession>
<gene>
    <name evidence="3" type="ORF">DET54_11879</name>
    <name evidence="2" type="ORF">DET56_11782</name>
</gene>
<organism evidence="2 4">
    <name type="scientific">Paenibacillus pabuli</name>
    <dbReference type="NCBI Taxonomy" id="1472"/>
    <lineage>
        <taxon>Bacteria</taxon>
        <taxon>Bacillati</taxon>
        <taxon>Bacillota</taxon>
        <taxon>Bacilli</taxon>
        <taxon>Bacillales</taxon>
        <taxon>Paenibacillaceae</taxon>
        <taxon>Paenibacillus</taxon>
    </lineage>
</organism>
<evidence type="ECO:0000313" key="3">
    <source>
        <dbReference type="EMBL" id="RAI86887.1"/>
    </source>
</evidence>
<feature type="transmembrane region" description="Helical" evidence="1">
    <location>
        <begin position="21"/>
        <end position="41"/>
    </location>
</feature>
<keyword evidence="1" id="KW-0472">Membrane</keyword>
<sequence length="63" mass="7549">MINLRFEKKRRFFNKFIHDQSFPMNHMILIFDIFSLLFGYLPTYSPCSGPILFCLFESKTHVA</sequence>